<accession>A0AAV3RLF9</accession>
<comment type="caution">
    <text evidence="1">The sequence shown here is derived from an EMBL/GenBank/DDBJ whole genome shotgun (WGS) entry which is preliminary data.</text>
</comment>
<evidence type="ECO:0000313" key="1">
    <source>
        <dbReference type="EMBL" id="GAA0176772.1"/>
    </source>
</evidence>
<proteinExistence type="predicted"/>
<keyword evidence="2" id="KW-1185">Reference proteome</keyword>
<organism evidence="1 2">
    <name type="scientific">Lithospermum erythrorhizon</name>
    <name type="common">Purple gromwell</name>
    <name type="synonym">Lithospermum officinale var. erythrorhizon</name>
    <dbReference type="NCBI Taxonomy" id="34254"/>
    <lineage>
        <taxon>Eukaryota</taxon>
        <taxon>Viridiplantae</taxon>
        <taxon>Streptophyta</taxon>
        <taxon>Embryophyta</taxon>
        <taxon>Tracheophyta</taxon>
        <taxon>Spermatophyta</taxon>
        <taxon>Magnoliopsida</taxon>
        <taxon>eudicotyledons</taxon>
        <taxon>Gunneridae</taxon>
        <taxon>Pentapetalae</taxon>
        <taxon>asterids</taxon>
        <taxon>lamiids</taxon>
        <taxon>Boraginales</taxon>
        <taxon>Boraginaceae</taxon>
        <taxon>Boraginoideae</taxon>
        <taxon>Lithospermeae</taxon>
        <taxon>Lithospermum</taxon>
    </lineage>
</organism>
<evidence type="ECO:0000313" key="2">
    <source>
        <dbReference type="Proteomes" id="UP001454036"/>
    </source>
</evidence>
<dbReference type="GO" id="GO:0000339">
    <property type="term" value="F:RNA cap binding"/>
    <property type="evidence" value="ECO:0007669"/>
    <property type="project" value="InterPro"/>
</dbReference>
<reference evidence="1 2" key="1">
    <citation type="submission" date="2024-01" db="EMBL/GenBank/DDBJ databases">
        <title>The complete chloroplast genome sequence of Lithospermum erythrorhizon: insights into the phylogenetic relationship among Boraginaceae species and the maternal lineages of purple gromwells.</title>
        <authorList>
            <person name="Okada T."/>
            <person name="Watanabe K."/>
        </authorList>
    </citation>
    <scope>NUCLEOTIDE SEQUENCE [LARGE SCALE GENOMIC DNA]</scope>
</reference>
<dbReference type="InterPro" id="IPR006607">
    <property type="entry name" value="DM15"/>
</dbReference>
<dbReference type="GO" id="GO:0048255">
    <property type="term" value="P:mRNA stabilization"/>
    <property type="evidence" value="ECO:0007669"/>
    <property type="project" value="InterPro"/>
</dbReference>
<gene>
    <name evidence="1" type="ORF">LIER_29597</name>
</gene>
<name>A0AAV3RLF9_LITER</name>
<sequence length="94" mass="10969">MQLLTIIMGWSAYSDFLGMGTKQVYCLSGITSVQLCESESSRFGDIHCSCLNLLLMCFSYGLEKDFREELYHDFEQLTLDFYKKGDLYGLEKYW</sequence>
<protein>
    <submittedName>
        <fullName evidence="1">Uncharacterized protein</fullName>
    </submittedName>
</protein>
<dbReference type="Proteomes" id="UP001454036">
    <property type="component" value="Unassembled WGS sequence"/>
</dbReference>
<dbReference type="AlphaFoldDB" id="A0AAV3RLF9"/>
<dbReference type="EMBL" id="BAABME010010248">
    <property type="protein sequence ID" value="GAA0176772.1"/>
    <property type="molecule type" value="Genomic_DNA"/>
</dbReference>
<dbReference type="Pfam" id="PF21071">
    <property type="entry name" value="LARP1_HEAT"/>
    <property type="match status" value="1"/>
</dbReference>